<feature type="domain" description="Phage head morphogenesis" evidence="2">
    <location>
        <begin position="547"/>
        <end position="655"/>
    </location>
</feature>
<feature type="coiled-coil region" evidence="1">
    <location>
        <begin position="694"/>
        <end position="721"/>
    </location>
</feature>
<evidence type="ECO:0000256" key="1">
    <source>
        <dbReference type="SAM" id="Coils"/>
    </source>
</evidence>
<accession>A0ABM6TY70</accession>
<dbReference type="InterPro" id="IPR009279">
    <property type="entry name" value="Portal_Mu"/>
</dbReference>
<dbReference type="RefSeq" id="WP_050795440.1">
    <property type="nucleotide sequence ID" value="NZ_CP028102.1"/>
</dbReference>
<sequence>MEVEKIEKNILSKKELTTSTVIKLFNETYPENSNLSDELIKKLLEDIDVSSALDKVERGVAGRKLTIQTDDISLEEQAKEIEKRFSGIKFNRILNHMITARYWGYSCFEIIYNEDFSINTLIPIPYDYITYKTSERAWKVKIGANEIPLNREKFLLCIHRWNPARPTGTNIFESCKTSFLDKEMYQRQLRGLAKKYGDVIIVFPYDENTEFEDIKEQAEQVANMKGQDVIAIPVSRNQGLKDSFDFIKLSDLQPEIYTELENREKEKLIQKILGGTLTINNGGGTGSYSLGEIHQQGLEAVIQEVCNFCTDSLYQLIELDSMFFGYNPNNFSWKLEKVYTEEEIFEKDKKKEEKLSLKLDNMLKLSNIGYKLSKVYLAEYLGIDEVSLEESSTPTIINGIQGEFSKNKLDELLERVKEQDSNLLEEIEESFGDFFKDISIQSKEKLKAVKTLEDLENIVLDMTSLKDKMLISFLKGYLDDLVISGSVLLPQENINPFKLKHEEAIQYFLNKSPILFDKLEEISAKVQESYFYIKKSTSLEVTKALYNNLLSTLNEGKTFKDWLKMSEDILNKSGFGDNPWYLELVYRNNLMTTYNAGTFYNQELNKKNKPYGMYDAVGDNRTTDLCKSLDGLVYPLDHSFWKNFLPPNHHGCRSRRIALSKDDVKEYGLTIHKTMGKSILDLKNELGEFKGNQVNALATSLQKKDEKVKELKKEVNSALKQLSLME</sequence>
<gene>
    <name evidence="3" type="ORF">C4N19_09905</name>
</gene>
<reference evidence="4" key="1">
    <citation type="journal article" date="2018" name="MSphere">
        <title>Fusobacterium Genomics Using MinION and Illumina Sequencing Enables Genome Completion and Correction.</title>
        <authorList>
            <person name="Todd S.M."/>
            <person name="Settlage R.E."/>
            <person name="Lahmers K.K."/>
            <person name="Slade D.J."/>
        </authorList>
    </citation>
    <scope>NUCLEOTIDE SEQUENCE [LARGE SCALE GENOMIC DNA]</scope>
    <source>
        <strain evidence="4">ATCC 9817</strain>
    </source>
</reference>
<name>A0ABM6TY70_FUSMR</name>
<evidence type="ECO:0000259" key="2">
    <source>
        <dbReference type="Pfam" id="PF04233"/>
    </source>
</evidence>
<dbReference type="InterPro" id="IPR006528">
    <property type="entry name" value="Phage_head_morphogenesis_dom"/>
</dbReference>
<dbReference type="GeneID" id="62763845"/>
<dbReference type="EMBL" id="CP028102">
    <property type="protein sequence ID" value="AVQ19387.1"/>
    <property type="molecule type" value="Genomic_DNA"/>
</dbReference>
<dbReference type="Pfam" id="PF06074">
    <property type="entry name" value="Portal_Mu"/>
    <property type="match status" value="1"/>
</dbReference>
<evidence type="ECO:0000313" key="4">
    <source>
        <dbReference type="Proteomes" id="UP000240258"/>
    </source>
</evidence>
<evidence type="ECO:0000313" key="3">
    <source>
        <dbReference type="EMBL" id="AVQ19387.1"/>
    </source>
</evidence>
<dbReference type="NCBIfam" id="TIGR01641">
    <property type="entry name" value="phageSPP1_gp7"/>
    <property type="match status" value="1"/>
</dbReference>
<organism evidence="3 4">
    <name type="scientific">Fusobacterium mortiferum ATCC 9817</name>
    <dbReference type="NCBI Taxonomy" id="469616"/>
    <lineage>
        <taxon>Bacteria</taxon>
        <taxon>Fusobacteriati</taxon>
        <taxon>Fusobacteriota</taxon>
        <taxon>Fusobacteriia</taxon>
        <taxon>Fusobacteriales</taxon>
        <taxon>Fusobacteriaceae</taxon>
        <taxon>Fusobacterium</taxon>
    </lineage>
</organism>
<keyword evidence="1" id="KW-0175">Coiled coil</keyword>
<dbReference type="Proteomes" id="UP000240258">
    <property type="component" value="Chromosome"/>
</dbReference>
<keyword evidence="4" id="KW-1185">Reference proteome</keyword>
<protein>
    <submittedName>
        <fullName evidence="3">Phage head morphogenesis protein</fullName>
    </submittedName>
</protein>
<dbReference type="Pfam" id="PF04233">
    <property type="entry name" value="Phage_Mu_F"/>
    <property type="match status" value="1"/>
</dbReference>
<proteinExistence type="predicted"/>